<proteinExistence type="predicted"/>
<dbReference type="AlphaFoldDB" id="A0A919N6P7"/>
<feature type="transmembrane region" description="Helical" evidence="1">
    <location>
        <begin position="38"/>
        <end position="56"/>
    </location>
</feature>
<feature type="transmembrane region" description="Helical" evidence="1">
    <location>
        <begin position="12"/>
        <end position="32"/>
    </location>
</feature>
<name>A0A919N6P7_9ACTN</name>
<accession>A0A919N6P7</accession>
<dbReference type="EMBL" id="BOMW01000026">
    <property type="protein sequence ID" value="GIF05326.1"/>
    <property type="molecule type" value="Genomic_DNA"/>
</dbReference>
<keyword evidence="1" id="KW-0472">Membrane</keyword>
<dbReference type="RefSeq" id="WP_203679968.1">
    <property type="nucleotide sequence ID" value="NZ_BOMW01000026.1"/>
</dbReference>
<sequence>MDAQAARVNVARFLGNTALGAGSVVVLLGFVYGGTTAFQPYAVAALLVIVGVGLRLEAAIMDRR</sequence>
<reference evidence="2" key="1">
    <citation type="submission" date="2021-01" db="EMBL/GenBank/DDBJ databases">
        <title>Whole genome shotgun sequence of Actinoplanes siamensis NBRC 109076.</title>
        <authorList>
            <person name="Komaki H."/>
            <person name="Tamura T."/>
        </authorList>
    </citation>
    <scope>NUCLEOTIDE SEQUENCE</scope>
    <source>
        <strain evidence="2">NBRC 109076</strain>
    </source>
</reference>
<protein>
    <submittedName>
        <fullName evidence="2">Uncharacterized protein</fullName>
    </submittedName>
</protein>
<evidence type="ECO:0000313" key="2">
    <source>
        <dbReference type="EMBL" id="GIF05326.1"/>
    </source>
</evidence>
<gene>
    <name evidence="2" type="ORF">Asi03nite_28640</name>
</gene>
<evidence type="ECO:0000256" key="1">
    <source>
        <dbReference type="SAM" id="Phobius"/>
    </source>
</evidence>
<keyword evidence="3" id="KW-1185">Reference proteome</keyword>
<dbReference type="Proteomes" id="UP000629619">
    <property type="component" value="Unassembled WGS sequence"/>
</dbReference>
<keyword evidence="1" id="KW-0812">Transmembrane</keyword>
<evidence type="ECO:0000313" key="3">
    <source>
        <dbReference type="Proteomes" id="UP000629619"/>
    </source>
</evidence>
<keyword evidence="1" id="KW-1133">Transmembrane helix</keyword>
<organism evidence="2 3">
    <name type="scientific">Actinoplanes siamensis</name>
    <dbReference type="NCBI Taxonomy" id="1223317"/>
    <lineage>
        <taxon>Bacteria</taxon>
        <taxon>Bacillati</taxon>
        <taxon>Actinomycetota</taxon>
        <taxon>Actinomycetes</taxon>
        <taxon>Micromonosporales</taxon>
        <taxon>Micromonosporaceae</taxon>
        <taxon>Actinoplanes</taxon>
    </lineage>
</organism>
<comment type="caution">
    <text evidence="2">The sequence shown here is derived from an EMBL/GenBank/DDBJ whole genome shotgun (WGS) entry which is preliminary data.</text>
</comment>